<dbReference type="EMBL" id="RPGO01000024">
    <property type="protein sequence ID" value="RZB30870.1"/>
    <property type="molecule type" value="Genomic_DNA"/>
</dbReference>
<name>A0A8B3S2R8_9EURY</name>
<accession>A0A8B3S2R8</accession>
<evidence type="ECO:0000313" key="1">
    <source>
        <dbReference type="EMBL" id="RZB30870.1"/>
    </source>
</evidence>
<dbReference type="Proteomes" id="UP000291831">
    <property type="component" value="Unassembled WGS sequence"/>
</dbReference>
<proteinExistence type="predicted"/>
<organism evidence="1 2">
    <name type="scientific">Candidatus Argoarchaeum ethanivorans</name>
    <dbReference type="NCBI Taxonomy" id="2608793"/>
    <lineage>
        <taxon>Archaea</taxon>
        <taxon>Methanobacteriati</taxon>
        <taxon>Methanobacteriota</taxon>
        <taxon>Stenosarchaea group</taxon>
        <taxon>Methanomicrobia</taxon>
        <taxon>Methanosarcinales</taxon>
        <taxon>Methanosarcinales incertae sedis</taxon>
        <taxon>GOM Arc I cluster</taxon>
        <taxon>Candidatus Argoarchaeum</taxon>
    </lineage>
</organism>
<comment type="caution">
    <text evidence="1">The sequence shown here is derived from an EMBL/GenBank/DDBJ whole genome shotgun (WGS) entry which is preliminary data.</text>
</comment>
<protein>
    <submittedName>
        <fullName evidence="1">Uncharacterized protein</fullName>
    </submittedName>
</protein>
<sequence>MMERFTEIGGASAASYNMVCAVRACALTQIAPIGRNVVYARNVI</sequence>
<dbReference type="AlphaFoldDB" id="A0A8B3S2R8"/>
<evidence type="ECO:0000313" key="2">
    <source>
        <dbReference type="Proteomes" id="UP000291831"/>
    </source>
</evidence>
<reference evidence="2" key="1">
    <citation type="submission" date="2019-01" db="EMBL/GenBank/DDBJ databases">
        <title>Anaerobic oxidation of ethane by archaea from a marine hydrocarbon seep.</title>
        <authorList>
            <person name="Musat F."/>
        </authorList>
    </citation>
    <scope>NUCLEOTIDE SEQUENCE [LARGE SCALE GENOMIC DNA]</scope>
</reference>
<gene>
    <name evidence="1" type="ORF">AEth_00824</name>
</gene>